<dbReference type="RefSeq" id="WP_037546775.1">
    <property type="nucleotide sequence ID" value="NZ_JNUP01000048.1"/>
</dbReference>
<dbReference type="GO" id="GO:0003700">
    <property type="term" value="F:DNA-binding transcription factor activity"/>
    <property type="evidence" value="ECO:0007669"/>
    <property type="project" value="InterPro"/>
</dbReference>
<dbReference type="PRINTS" id="PR00032">
    <property type="entry name" value="HTHARAC"/>
</dbReference>
<evidence type="ECO:0000313" key="6">
    <source>
        <dbReference type="EMBL" id="KGE72772.1"/>
    </source>
</evidence>
<feature type="region of interest" description="Disordered" evidence="4">
    <location>
        <begin position="466"/>
        <end position="494"/>
    </location>
</feature>
<accession>A0A098R234</accession>
<dbReference type="InterPro" id="IPR028082">
    <property type="entry name" value="Peripla_BP_I"/>
</dbReference>
<dbReference type="Gene3D" id="3.40.50.2300">
    <property type="match status" value="2"/>
</dbReference>
<dbReference type="GO" id="GO:0000976">
    <property type="term" value="F:transcription cis-regulatory region binding"/>
    <property type="evidence" value="ECO:0007669"/>
    <property type="project" value="TreeGrafter"/>
</dbReference>
<comment type="caution">
    <text evidence="6">The sequence shown here is derived from an EMBL/GenBank/DDBJ whole genome shotgun (WGS) entry which is preliminary data.</text>
</comment>
<keyword evidence="3" id="KW-0804">Transcription</keyword>
<dbReference type="STRING" id="1480694.DC28_05910"/>
<dbReference type="Pfam" id="PF13377">
    <property type="entry name" value="Peripla_BP_3"/>
    <property type="match status" value="1"/>
</dbReference>
<evidence type="ECO:0000313" key="7">
    <source>
        <dbReference type="Proteomes" id="UP000029692"/>
    </source>
</evidence>
<dbReference type="Proteomes" id="UP000029692">
    <property type="component" value="Unassembled WGS sequence"/>
</dbReference>
<dbReference type="InterPro" id="IPR009057">
    <property type="entry name" value="Homeodomain-like_sf"/>
</dbReference>
<evidence type="ECO:0000256" key="1">
    <source>
        <dbReference type="ARBA" id="ARBA00023015"/>
    </source>
</evidence>
<name>A0A098R234_9SPIO</name>
<dbReference type="EMBL" id="JNUP01000048">
    <property type="protein sequence ID" value="KGE72772.1"/>
    <property type="molecule type" value="Genomic_DNA"/>
</dbReference>
<dbReference type="PROSITE" id="PS01124">
    <property type="entry name" value="HTH_ARAC_FAMILY_2"/>
    <property type="match status" value="1"/>
</dbReference>
<protein>
    <recommendedName>
        <fullName evidence="5">HTH araC/xylS-type domain-containing protein</fullName>
    </recommendedName>
</protein>
<dbReference type="InterPro" id="IPR018062">
    <property type="entry name" value="HTH_AraC-typ_CS"/>
</dbReference>
<dbReference type="Gene3D" id="1.10.10.60">
    <property type="entry name" value="Homeodomain-like"/>
    <property type="match status" value="2"/>
</dbReference>
<feature type="domain" description="HTH araC/xylS-type" evidence="5">
    <location>
        <begin position="1076"/>
        <end position="1174"/>
    </location>
</feature>
<organism evidence="6 7">
    <name type="scientific">Spirochaeta lutea</name>
    <dbReference type="NCBI Taxonomy" id="1480694"/>
    <lineage>
        <taxon>Bacteria</taxon>
        <taxon>Pseudomonadati</taxon>
        <taxon>Spirochaetota</taxon>
        <taxon>Spirochaetia</taxon>
        <taxon>Spirochaetales</taxon>
        <taxon>Spirochaetaceae</taxon>
        <taxon>Spirochaeta</taxon>
    </lineage>
</organism>
<dbReference type="PANTHER" id="PTHR30146:SF24">
    <property type="entry name" value="XYLOSE OPERON REGULATORY PROTEIN"/>
    <property type="match status" value="1"/>
</dbReference>
<dbReference type="PANTHER" id="PTHR30146">
    <property type="entry name" value="LACI-RELATED TRANSCRIPTIONAL REPRESSOR"/>
    <property type="match status" value="1"/>
</dbReference>
<sequence>MDIGFITPNIHSGSARLIWPVMADLAKKQGHRLFLYPGGRLGRSEAAEQHRNRIYEVVQDSGLTSLITWTSALGGIISPEAVGMFHARFTGLPLVALGDPLAGAAAITLDAYRGMATLLEHFYTRHGARRFAFIRGPEEHQSAQDRFRAFTDFLRSRRLAEEAQWISPCLGWAQGGEAAAIITDIQHLVPGRDFDALLASSDLQLLDTLNTLADRGYQAPRDFIAGGFNDSPESRLISPGFTTVRMPFAQAGEEAFLRAAGQKTGNISLTPRLVIRRSCGCFSHPKDLRPQPVVEALALEDPRFIQLTSRDMATQIQGGEEELQAWIVPLVQAMIQTLSGRDESAFFTTLENILSRVLNLGLSLYVWQDALSAAHVRCRLGVEESRRPALDLMIERGRLLISDAMERQAVTSAWESGEFFRRMQGFEQQLLGLHSVEGLSGVLARGLGDLGISLGIVMLRRGGTLPGSEDPVPSTGHGVLPSGPHGSYPGAGGPDSREAFVTAGGYRIDREGRIEEVPPGQAAGPGRIVPESCLAWLQAGAYGVFPLSDESGFYGYALVSMDISRSLAYEQLRLSLTKAMKTIRLLEDLRAARDAARQAEETKNRFLRNASNELVAPLLRLSRLPGITPEIQDLLTLARDLEDVSRAQGNDLVLTLEAVYLPDYVDSQIPVTWETPEEIRGLVPLTDLDLPRVSKVLLGLADLVSPRGESRPSIPGPEISGVPGSAKIRRNIRADWRLEARGIVLSLRSSLETPPAAAALPGISWQLYQQIMILHGGSVSWNRQTGQGEVVFPYPTMSGRPPLPRGGFSAKTPVSDSRAMGVTLVRCGAGPDAPQSGWQDLWAPGAMEVIREITPEELTRYQDRVEFLVIDLGGQSSGLEVLAAQLGGLQGLADIPLGVVCRSQSARQLLLQGQGGPPQSPASEGRGHTGQAPWRLGMAMVHHRTGGSPGPVLIFLGEQPPDPHAGIGSLKDGVILRGSRDLYLPDLPRNPRAIILAEDNPDFVWEIRQDPRYESVPLGILAPGFPRISQDPRLSILPRVCLLHQGVYAPDELAGWVERLAGEEELLPAQTAVLVKKAIAYFDRHFSQSISRWMLAEQVHVSEDYLTRIFHKETGLSPWDYLTRLRIAKGARLLAATGASVLEISQEIGFTDQAYFCRVFRKRTGLSPTKYRNEVRKGI</sequence>
<evidence type="ECO:0000259" key="5">
    <source>
        <dbReference type="PROSITE" id="PS01124"/>
    </source>
</evidence>
<feature type="region of interest" description="Disordered" evidence="4">
    <location>
        <begin position="910"/>
        <end position="931"/>
    </location>
</feature>
<dbReference type="InterPro" id="IPR020449">
    <property type="entry name" value="Tscrpt_reg_AraC-type_HTH"/>
</dbReference>
<dbReference type="InterPro" id="IPR046335">
    <property type="entry name" value="LacI/GalR-like_sensor"/>
</dbReference>
<proteinExistence type="predicted"/>
<keyword evidence="7" id="KW-1185">Reference proteome</keyword>
<dbReference type="AlphaFoldDB" id="A0A098R234"/>
<dbReference type="SMART" id="SM00342">
    <property type="entry name" value="HTH_ARAC"/>
    <property type="match status" value="1"/>
</dbReference>
<dbReference type="eggNOG" id="COG1609">
    <property type="taxonomic scope" value="Bacteria"/>
</dbReference>
<dbReference type="SUPFAM" id="SSF53822">
    <property type="entry name" value="Periplasmic binding protein-like I"/>
    <property type="match status" value="1"/>
</dbReference>
<gene>
    <name evidence="6" type="ORF">DC28_05910</name>
</gene>
<reference evidence="6 7" key="1">
    <citation type="submission" date="2014-05" db="EMBL/GenBank/DDBJ databases">
        <title>De novo Genome Sequence of Spirocheata sp.</title>
        <authorList>
            <person name="Shivani Y."/>
            <person name="Subhash Y."/>
            <person name="Tushar L."/>
            <person name="Sasikala C."/>
            <person name="Ramana C.V."/>
        </authorList>
    </citation>
    <scope>NUCLEOTIDE SEQUENCE [LARGE SCALE GENOMIC DNA]</scope>
    <source>
        <strain evidence="6 7">JC230</strain>
    </source>
</reference>
<dbReference type="OrthoDB" id="9799345at2"/>
<dbReference type="InterPro" id="IPR018060">
    <property type="entry name" value="HTH_AraC"/>
</dbReference>
<dbReference type="CDD" id="cd06267">
    <property type="entry name" value="PBP1_LacI_sugar_binding-like"/>
    <property type="match status" value="1"/>
</dbReference>
<dbReference type="SUPFAM" id="SSF46689">
    <property type="entry name" value="Homeodomain-like"/>
    <property type="match status" value="2"/>
</dbReference>
<evidence type="ECO:0000256" key="3">
    <source>
        <dbReference type="ARBA" id="ARBA00023163"/>
    </source>
</evidence>
<dbReference type="Pfam" id="PF12833">
    <property type="entry name" value="HTH_18"/>
    <property type="match status" value="1"/>
</dbReference>
<evidence type="ECO:0000256" key="2">
    <source>
        <dbReference type="ARBA" id="ARBA00023125"/>
    </source>
</evidence>
<keyword evidence="2" id="KW-0238">DNA-binding</keyword>
<dbReference type="PROSITE" id="PS00041">
    <property type="entry name" value="HTH_ARAC_FAMILY_1"/>
    <property type="match status" value="1"/>
</dbReference>
<keyword evidence="1" id="KW-0805">Transcription regulation</keyword>
<evidence type="ECO:0000256" key="4">
    <source>
        <dbReference type="SAM" id="MobiDB-lite"/>
    </source>
</evidence>
<dbReference type="eggNOG" id="COG2207">
    <property type="taxonomic scope" value="Bacteria"/>
</dbReference>